<protein>
    <submittedName>
        <fullName evidence="1">Histidine ammonia-lyase</fullName>
    </submittedName>
</protein>
<evidence type="ECO:0000313" key="1">
    <source>
        <dbReference type="EMBL" id="SDL46791.1"/>
    </source>
</evidence>
<dbReference type="Proteomes" id="UP000198811">
    <property type="component" value="Unassembled WGS sequence"/>
</dbReference>
<sequence>FIEYDTDIQMYKELDKATELITSGKLLKAVEEAVELEH</sequence>
<name>A0ABY0QQ71_CLOCO</name>
<dbReference type="EMBL" id="FNGL01000046">
    <property type="protein sequence ID" value="SDL46791.1"/>
    <property type="molecule type" value="Genomic_DNA"/>
</dbReference>
<gene>
    <name evidence="1" type="ORF">SAMN05216497_1461</name>
</gene>
<keyword evidence="2" id="KW-1185">Reference proteome</keyword>
<accession>A0ABY0QQ71</accession>
<comment type="caution">
    <text evidence="1">The sequence shown here is derived from an EMBL/GenBank/DDBJ whole genome shotgun (WGS) entry which is preliminary data.</text>
</comment>
<feature type="non-terminal residue" evidence="1">
    <location>
        <position position="1"/>
    </location>
</feature>
<reference evidence="1 2" key="1">
    <citation type="submission" date="2016-10" db="EMBL/GenBank/DDBJ databases">
        <authorList>
            <person name="Varghese N."/>
            <person name="Submissions S."/>
        </authorList>
    </citation>
    <scope>NUCLEOTIDE SEQUENCE [LARGE SCALE GENOMIC DNA]</scope>
    <source>
        <strain evidence="1 2">NLAE-zl-C224</strain>
    </source>
</reference>
<evidence type="ECO:0000313" key="2">
    <source>
        <dbReference type="Proteomes" id="UP000198811"/>
    </source>
</evidence>
<proteinExistence type="predicted"/>
<organism evidence="1 2">
    <name type="scientific">Clostridium cochlearium</name>
    <dbReference type="NCBI Taxonomy" id="1494"/>
    <lineage>
        <taxon>Bacteria</taxon>
        <taxon>Bacillati</taxon>
        <taxon>Bacillota</taxon>
        <taxon>Clostridia</taxon>
        <taxon>Eubacteriales</taxon>
        <taxon>Clostridiaceae</taxon>
        <taxon>Clostridium</taxon>
    </lineage>
</organism>